<reference evidence="2" key="2">
    <citation type="submission" date="2020-07" db="EMBL/GenBank/DDBJ databases">
        <authorList>
            <person name="Vera ALvarez R."/>
            <person name="Arias-Moreno D.M."/>
            <person name="Jimenez-Jacinto V."/>
            <person name="Jimenez-Bremont J.F."/>
            <person name="Swaminathan K."/>
            <person name="Moose S.P."/>
            <person name="Guerrero-Gonzalez M.L."/>
            <person name="Marino-Ramirez L."/>
            <person name="Landsman D."/>
            <person name="Rodriguez-Kessler M."/>
            <person name="Delgado-Sanchez P."/>
        </authorList>
    </citation>
    <scope>NUCLEOTIDE SEQUENCE</scope>
    <source>
        <tissue evidence="2">Cladode</tissue>
    </source>
</reference>
<keyword evidence="1" id="KW-1133">Transmembrane helix</keyword>
<dbReference type="PANTHER" id="PTHR14241:SF24">
    <property type="entry name" value="G DOMAIN-CONTAINING PROTEIN"/>
    <property type="match status" value="1"/>
</dbReference>
<proteinExistence type="predicted"/>
<evidence type="ECO:0008006" key="3">
    <source>
        <dbReference type="Google" id="ProtNLM"/>
    </source>
</evidence>
<keyword evidence="1" id="KW-0472">Membrane</keyword>
<sequence>MCIKGAQPQGCQDQCGPLDLGEPYQWWRSSATDEEMAVLKVTSVSDVAALNPRLRVMRELERLAMVAPEGLDDLRHRLIAYRAGDLWVPLGGLAKEDVAVPPVVTVLLVGVTGGGKSSLINLMYSVLGRAGIIPFALTSGSTSKSEATTMFLEEHNVLRSKRSGFCVYDSRGFDGDDLRGGDGTLLEVSKWMVEGVHHNQPCSRPGDDVDRQMMMMMMGGSSQSSKFARRQVNCAIVVANMAEIYAALKDGDSKPLHATKQVFCVPALKKGNQNPILILTHGDKLSSNDRIDARVKICEYLGISETSGVYDIVCLTEHGVVAEECDPVTAYALTEAVYRALLTSDMSYLPKQSKRDKAMLVLSWFLSFLAASFAFLARFFSGLSQKQHYKRLE</sequence>
<feature type="transmembrane region" description="Helical" evidence="1">
    <location>
        <begin position="358"/>
        <end position="381"/>
    </location>
</feature>
<dbReference type="PANTHER" id="PTHR14241">
    <property type="entry name" value="INTERFERON-INDUCED PROTEIN 44"/>
    <property type="match status" value="1"/>
</dbReference>
<evidence type="ECO:0000313" key="2">
    <source>
        <dbReference type="EMBL" id="MBA4625843.1"/>
    </source>
</evidence>
<protein>
    <recommendedName>
        <fullName evidence="3">G domain-containing protein</fullName>
    </recommendedName>
</protein>
<organism evidence="2">
    <name type="scientific">Opuntia streptacantha</name>
    <name type="common">Prickly pear cactus</name>
    <name type="synonym">Opuntia cardona</name>
    <dbReference type="NCBI Taxonomy" id="393608"/>
    <lineage>
        <taxon>Eukaryota</taxon>
        <taxon>Viridiplantae</taxon>
        <taxon>Streptophyta</taxon>
        <taxon>Embryophyta</taxon>
        <taxon>Tracheophyta</taxon>
        <taxon>Spermatophyta</taxon>
        <taxon>Magnoliopsida</taxon>
        <taxon>eudicotyledons</taxon>
        <taxon>Gunneridae</taxon>
        <taxon>Pentapetalae</taxon>
        <taxon>Caryophyllales</taxon>
        <taxon>Cactineae</taxon>
        <taxon>Cactaceae</taxon>
        <taxon>Opuntioideae</taxon>
        <taxon>Opuntia</taxon>
    </lineage>
</organism>
<name>A0A7C9CWP3_OPUST</name>
<keyword evidence="1" id="KW-0812">Transmembrane</keyword>
<dbReference type="SUPFAM" id="SSF52540">
    <property type="entry name" value="P-loop containing nucleoside triphosphate hydrolases"/>
    <property type="match status" value="2"/>
</dbReference>
<dbReference type="EMBL" id="GISG01053568">
    <property type="protein sequence ID" value="MBA4625843.1"/>
    <property type="molecule type" value="Transcribed_RNA"/>
</dbReference>
<dbReference type="InterPro" id="IPR027417">
    <property type="entry name" value="P-loop_NTPase"/>
</dbReference>
<dbReference type="AlphaFoldDB" id="A0A7C9CWP3"/>
<evidence type="ECO:0000256" key="1">
    <source>
        <dbReference type="SAM" id="Phobius"/>
    </source>
</evidence>
<reference evidence="2" key="1">
    <citation type="journal article" date="2013" name="J. Plant Res.">
        <title>Effect of fungi and light on seed germination of three Opuntia species from semiarid lands of central Mexico.</title>
        <authorList>
            <person name="Delgado-Sanchez P."/>
            <person name="Jimenez-Bremont J.F."/>
            <person name="Guerrero-Gonzalez Mde L."/>
            <person name="Flores J."/>
        </authorList>
    </citation>
    <scope>NUCLEOTIDE SEQUENCE</scope>
    <source>
        <tissue evidence="2">Cladode</tissue>
    </source>
</reference>
<dbReference type="Gene3D" id="3.40.50.300">
    <property type="entry name" value="P-loop containing nucleotide triphosphate hydrolases"/>
    <property type="match status" value="1"/>
</dbReference>
<accession>A0A7C9CWP3</accession>